<evidence type="ECO:0000259" key="2">
    <source>
        <dbReference type="PROSITE" id="PS50025"/>
    </source>
</evidence>
<dbReference type="PANTHER" id="PTHR15036:SF85">
    <property type="entry name" value="SP2353, ISOFORM A"/>
    <property type="match status" value="1"/>
</dbReference>
<dbReference type="SUPFAM" id="SSF49899">
    <property type="entry name" value="Concanavalin A-like lectins/glucanases"/>
    <property type="match status" value="1"/>
</dbReference>
<accession>A0A820PRG0</accession>
<dbReference type="GO" id="GO:0016020">
    <property type="term" value="C:membrane"/>
    <property type="evidence" value="ECO:0007669"/>
    <property type="project" value="UniProtKB-SubCell"/>
</dbReference>
<dbReference type="PANTHER" id="PTHR15036">
    <property type="entry name" value="PIKACHURIN-LIKE PROTEIN"/>
    <property type="match status" value="1"/>
</dbReference>
<dbReference type="EMBL" id="CAJOBB010025828">
    <property type="protein sequence ID" value="CAF4411329.1"/>
    <property type="molecule type" value="Genomic_DNA"/>
</dbReference>
<dbReference type="Proteomes" id="UP000663868">
    <property type="component" value="Unassembled WGS sequence"/>
</dbReference>
<protein>
    <recommendedName>
        <fullName evidence="2">Laminin G domain-containing protein</fullName>
    </recommendedName>
</protein>
<reference evidence="3" key="1">
    <citation type="submission" date="2021-02" db="EMBL/GenBank/DDBJ databases">
        <authorList>
            <person name="Nowell W R."/>
        </authorList>
    </citation>
    <scope>NUCLEOTIDE SEQUENCE</scope>
</reference>
<feature type="domain" description="Laminin G" evidence="2">
    <location>
        <begin position="1"/>
        <end position="133"/>
    </location>
</feature>
<comment type="caution">
    <text evidence="3">The sequence shown here is derived from an EMBL/GenBank/DDBJ whole genome shotgun (WGS) entry which is preliminary data.</text>
</comment>
<dbReference type="Pfam" id="PF02210">
    <property type="entry name" value="Laminin_G_2"/>
    <property type="match status" value="1"/>
</dbReference>
<organism evidence="3 4">
    <name type="scientific">Adineta steineri</name>
    <dbReference type="NCBI Taxonomy" id="433720"/>
    <lineage>
        <taxon>Eukaryota</taxon>
        <taxon>Metazoa</taxon>
        <taxon>Spiralia</taxon>
        <taxon>Gnathifera</taxon>
        <taxon>Rotifera</taxon>
        <taxon>Eurotatoria</taxon>
        <taxon>Bdelloidea</taxon>
        <taxon>Adinetida</taxon>
        <taxon>Adinetidae</taxon>
        <taxon>Adineta</taxon>
    </lineage>
</organism>
<sequence length="144" mass="16857">MENNFDRESQYLMIKLVDGQLHLIVVIASLHEDEDEIHQIQTPIRLNDGHWHHISLYRTSDHHLELIIDSREYYLLTSIHFIDTIYFGRPTFLSSDHVNTLKTCLASLTINSRSINLREYIKTNSLIRMISPVSIFVTIPNDIL</sequence>
<dbReference type="CDD" id="cd00110">
    <property type="entry name" value="LamG"/>
    <property type="match status" value="1"/>
</dbReference>
<dbReference type="Gene3D" id="2.60.120.200">
    <property type="match status" value="1"/>
</dbReference>
<comment type="caution">
    <text evidence="1">Lacks conserved residue(s) required for the propagation of feature annotation.</text>
</comment>
<name>A0A820PRG0_9BILA</name>
<evidence type="ECO:0000313" key="3">
    <source>
        <dbReference type="EMBL" id="CAF4411329.1"/>
    </source>
</evidence>
<dbReference type="InterPro" id="IPR013320">
    <property type="entry name" value="ConA-like_dom_sf"/>
</dbReference>
<proteinExistence type="predicted"/>
<gene>
    <name evidence="3" type="ORF">KXQ929_LOCUS51609</name>
</gene>
<dbReference type="PROSITE" id="PS50025">
    <property type="entry name" value="LAM_G_DOMAIN"/>
    <property type="match status" value="1"/>
</dbReference>
<dbReference type="InterPro" id="IPR001791">
    <property type="entry name" value="Laminin_G"/>
</dbReference>
<evidence type="ECO:0000313" key="4">
    <source>
        <dbReference type="Proteomes" id="UP000663868"/>
    </source>
</evidence>
<evidence type="ECO:0000256" key="1">
    <source>
        <dbReference type="PROSITE-ProRule" id="PRU00122"/>
    </source>
</evidence>
<dbReference type="InterPro" id="IPR050372">
    <property type="entry name" value="Neurexin-related_CASP"/>
</dbReference>
<dbReference type="AlphaFoldDB" id="A0A820PRG0"/>